<accession>A0A2M6R8B6</accession>
<reference evidence="3" key="1">
    <citation type="submission" date="2017-09" db="EMBL/GenBank/DDBJ databases">
        <title>Depth-based differentiation of microbial function through sediment-hosted aquifers and enrichment of novel symbionts in the deep terrestrial subsurface.</title>
        <authorList>
            <person name="Probst A.J."/>
            <person name="Ladd B."/>
            <person name="Jarett J.K."/>
            <person name="Geller-Mcgrath D.E."/>
            <person name="Sieber C.M.K."/>
            <person name="Emerson J.B."/>
            <person name="Anantharaman K."/>
            <person name="Thomas B.C."/>
            <person name="Malmstrom R."/>
            <person name="Stieglmeier M."/>
            <person name="Klingl A."/>
            <person name="Woyke T."/>
            <person name="Ryan C.M."/>
            <person name="Banfield J.F."/>
        </authorList>
    </citation>
    <scope>NUCLEOTIDE SEQUENCE [LARGE SCALE GENOMIC DNA]</scope>
</reference>
<sequence>MAERWRHPNNAYCNIYQQRRMMRRRGFTLIELMVTTALLGGILIVLGIILSGSYQQTAFLTGRGAMTGSVTNALETITSYALLGADMPATYTYSSTTYTRSPSTLIMAIPSLDAQGATIPSSSDTVIFNYVSATGECTLFIYPANGSNRSQTQRVIVNGLSNATFTYGLTQGQKQVTVTLTGKQDSHGNTITFPITQTTYLLNQAL</sequence>
<feature type="transmembrane region" description="Helical" evidence="1">
    <location>
        <begin position="29"/>
        <end position="50"/>
    </location>
</feature>
<dbReference type="EMBL" id="PEZX01000036">
    <property type="protein sequence ID" value="PIS06789.1"/>
    <property type="molecule type" value="Genomic_DNA"/>
</dbReference>
<dbReference type="Pfam" id="PF07963">
    <property type="entry name" value="N_methyl"/>
    <property type="match status" value="1"/>
</dbReference>
<keyword evidence="1" id="KW-1133">Transmembrane helix</keyword>
<evidence type="ECO:0000313" key="2">
    <source>
        <dbReference type="EMBL" id="PIS06789.1"/>
    </source>
</evidence>
<comment type="caution">
    <text evidence="2">The sequence shown here is derived from an EMBL/GenBank/DDBJ whole genome shotgun (WGS) entry which is preliminary data.</text>
</comment>
<dbReference type="NCBIfam" id="TIGR02532">
    <property type="entry name" value="IV_pilin_GFxxxE"/>
    <property type="match status" value="1"/>
</dbReference>
<keyword evidence="1" id="KW-0812">Transmembrane</keyword>
<evidence type="ECO:0000313" key="3">
    <source>
        <dbReference type="Proteomes" id="UP000231162"/>
    </source>
</evidence>
<evidence type="ECO:0008006" key="4">
    <source>
        <dbReference type="Google" id="ProtNLM"/>
    </source>
</evidence>
<evidence type="ECO:0000256" key="1">
    <source>
        <dbReference type="SAM" id="Phobius"/>
    </source>
</evidence>
<dbReference type="AlphaFoldDB" id="A0A2M6R8B6"/>
<protein>
    <recommendedName>
        <fullName evidence="4">Prepilin-type N-terminal cleavage/methylation domain-containing protein</fullName>
    </recommendedName>
</protein>
<name>A0A2M6R8B6_9BACT</name>
<gene>
    <name evidence="2" type="ORF">COT79_02735</name>
</gene>
<keyword evidence="1" id="KW-0472">Membrane</keyword>
<proteinExistence type="predicted"/>
<dbReference type="PROSITE" id="PS00409">
    <property type="entry name" value="PROKAR_NTER_METHYL"/>
    <property type="match status" value="1"/>
</dbReference>
<dbReference type="InterPro" id="IPR012902">
    <property type="entry name" value="N_methyl_site"/>
</dbReference>
<organism evidence="2 3">
    <name type="scientific">Candidatus Berkelbacteria bacterium CG10_big_fil_rev_8_21_14_0_10_43_14</name>
    <dbReference type="NCBI Taxonomy" id="1974515"/>
    <lineage>
        <taxon>Bacteria</taxon>
        <taxon>Candidatus Berkelbacteria</taxon>
    </lineage>
</organism>
<dbReference type="Proteomes" id="UP000231162">
    <property type="component" value="Unassembled WGS sequence"/>
</dbReference>